<keyword evidence="2" id="KW-1185">Reference proteome</keyword>
<dbReference type="Proteomes" id="UP000269945">
    <property type="component" value="Unassembled WGS sequence"/>
</dbReference>
<name>A0A9X9M570_GULGU</name>
<gene>
    <name evidence="1" type="ORF">BN2614_LOCUS2</name>
</gene>
<proteinExistence type="predicted"/>
<dbReference type="EMBL" id="CYRY02042976">
    <property type="protein sequence ID" value="VCX37047.1"/>
    <property type="molecule type" value="Genomic_DNA"/>
</dbReference>
<accession>A0A9X9M570</accession>
<sequence>MVLLLQPKRRKTTSLKRWLPMWPKRGPKPRPLLLPGVVGLRWYLNPWPGRQRPPRAQGDWACPPRPHRPNWPVGKQRLEARAVVETRRSCPSFYSPQNCHSYLFHCNLYINKGFFPLK</sequence>
<organism evidence="1 2">
    <name type="scientific">Gulo gulo</name>
    <name type="common">Wolverine</name>
    <name type="synonym">Gluton</name>
    <dbReference type="NCBI Taxonomy" id="48420"/>
    <lineage>
        <taxon>Eukaryota</taxon>
        <taxon>Metazoa</taxon>
        <taxon>Chordata</taxon>
        <taxon>Craniata</taxon>
        <taxon>Vertebrata</taxon>
        <taxon>Euteleostomi</taxon>
        <taxon>Mammalia</taxon>
        <taxon>Eutheria</taxon>
        <taxon>Laurasiatheria</taxon>
        <taxon>Carnivora</taxon>
        <taxon>Caniformia</taxon>
        <taxon>Musteloidea</taxon>
        <taxon>Mustelidae</taxon>
        <taxon>Guloninae</taxon>
        <taxon>Gulo</taxon>
    </lineage>
</organism>
<dbReference type="AlphaFoldDB" id="A0A9X9M570"/>
<comment type="caution">
    <text evidence="1">The sequence shown here is derived from an EMBL/GenBank/DDBJ whole genome shotgun (WGS) entry which is preliminary data.</text>
</comment>
<evidence type="ECO:0000313" key="1">
    <source>
        <dbReference type="EMBL" id="VCX37047.1"/>
    </source>
</evidence>
<protein>
    <submittedName>
        <fullName evidence="1">Uncharacterized protein</fullName>
    </submittedName>
</protein>
<evidence type="ECO:0000313" key="2">
    <source>
        <dbReference type="Proteomes" id="UP000269945"/>
    </source>
</evidence>
<reference evidence="1 2" key="1">
    <citation type="submission" date="2018-10" db="EMBL/GenBank/DDBJ databases">
        <authorList>
            <person name="Ekblom R."/>
            <person name="Jareborg N."/>
        </authorList>
    </citation>
    <scope>NUCLEOTIDE SEQUENCE [LARGE SCALE GENOMIC DNA]</scope>
    <source>
        <tissue evidence="1">Muscle</tissue>
    </source>
</reference>
<feature type="non-terminal residue" evidence="1">
    <location>
        <position position="118"/>
    </location>
</feature>